<dbReference type="PROSITE" id="PS50093">
    <property type="entry name" value="PKD"/>
    <property type="match status" value="1"/>
</dbReference>
<dbReference type="Pfam" id="PF18911">
    <property type="entry name" value="PKD_4"/>
    <property type="match status" value="1"/>
</dbReference>
<evidence type="ECO:0000313" key="2">
    <source>
        <dbReference type="EMBL" id="AIF06408.1"/>
    </source>
</evidence>
<feature type="domain" description="PKD" evidence="1">
    <location>
        <begin position="53"/>
        <end position="103"/>
    </location>
</feature>
<dbReference type="CDD" id="cd00146">
    <property type="entry name" value="PKD"/>
    <property type="match status" value="2"/>
</dbReference>
<dbReference type="Gene3D" id="2.60.40.10">
    <property type="entry name" value="Immunoglobulins"/>
    <property type="match status" value="2"/>
</dbReference>
<dbReference type="InterPro" id="IPR000601">
    <property type="entry name" value="PKD_dom"/>
</dbReference>
<dbReference type="EMBL" id="KF900769">
    <property type="protein sequence ID" value="AIF06408.1"/>
    <property type="molecule type" value="Genomic_DNA"/>
</dbReference>
<organism evidence="2">
    <name type="scientific">uncultured marine group II/III euryarchaeote KM3_192_B10</name>
    <dbReference type="NCBI Taxonomy" id="1457963"/>
    <lineage>
        <taxon>Archaea</taxon>
        <taxon>Methanobacteriati</taxon>
        <taxon>Methanobacteriota</taxon>
        <taxon>environmental samples</taxon>
    </lineage>
</organism>
<dbReference type="SUPFAM" id="SSF49299">
    <property type="entry name" value="PKD domain"/>
    <property type="match status" value="1"/>
</dbReference>
<protein>
    <submittedName>
        <fullName evidence="2">PKD domain-containing protein</fullName>
    </submittedName>
</protein>
<dbReference type="InterPro" id="IPR035986">
    <property type="entry name" value="PKD_dom_sf"/>
</dbReference>
<name>A0A075GX64_9EURY</name>
<dbReference type="AlphaFoldDB" id="A0A075GX64"/>
<proteinExistence type="predicted"/>
<dbReference type="SMART" id="SM00089">
    <property type="entry name" value="PKD"/>
    <property type="match status" value="1"/>
</dbReference>
<reference evidence="2" key="1">
    <citation type="journal article" date="2014" name="Genome Biol. Evol.">
        <title>Pangenome evidence for extensive interdomain horizontal transfer affecting lineage core and shell genes in uncultured planktonic thaumarchaeota and euryarchaeota.</title>
        <authorList>
            <person name="Deschamps P."/>
            <person name="Zivanovic Y."/>
            <person name="Moreira D."/>
            <person name="Rodriguez-Valera F."/>
            <person name="Lopez-Garcia P."/>
        </authorList>
    </citation>
    <scope>NUCLEOTIDE SEQUENCE</scope>
</reference>
<dbReference type="InterPro" id="IPR022409">
    <property type="entry name" value="PKD/Chitinase_dom"/>
</dbReference>
<evidence type="ECO:0000259" key="1">
    <source>
        <dbReference type="PROSITE" id="PS50093"/>
    </source>
</evidence>
<accession>A0A075GX64</accession>
<sequence length="389" mass="43119">MMKRHNVSSKVLVLTLLLAAITPGCLESFSSNSAPSASFSLQESGTLKAGMLLNFDATASSDPDSDDLTYSWNFGDTNTATGETTSHTYSSEGDYIVKLSVSDGDFATEKTMTLNILSEDAATPIAEIITAKDDDCDDEPASSSGTYILIWICDDTMDEGTRDWDPETTVTLDASESEAGGTESWLVSWKWDLNIYIDSDGDGDKTNDDDADGETYSWTTPPGEWKVRLTVTDDQGMVSTEETWVYVNARAIWSDLEIGRNNSVDNPRQEFTAPLTYDFENSQKLNQFKTRLVYPQKDPGGGCGELCEQENHMDIYFYNETDEEVRNSGANSEAPTDSNCNTEEHYCLTMTASTGDFRNHLDGTWLVQIVNNEQHDAEIVEVQIILKYK</sequence>
<dbReference type="InterPro" id="IPR013783">
    <property type="entry name" value="Ig-like_fold"/>
</dbReference>